<proteinExistence type="predicted"/>
<keyword evidence="2" id="KW-1185">Reference proteome</keyword>
<gene>
    <name evidence="1" type="ORF">GMARGA_LOCUS45447</name>
</gene>
<feature type="non-terminal residue" evidence="1">
    <location>
        <position position="40"/>
    </location>
</feature>
<dbReference type="Proteomes" id="UP000789901">
    <property type="component" value="Unassembled WGS sequence"/>
</dbReference>
<evidence type="ECO:0000313" key="2">
    <source>
        <dbReference type="Proteomes" id="UP000789901"/>
    </source>
</evidence>
<name>A0ABN7XPF1_GIGMA</name>
<reference evidence="1 2" key="1">
    <citation type="submission" date="2021-06" db="EMBL/GenBank/DDBJ databases">
        <authorList>
            <person name="Kallberg Y."/>
            <person name="Tangrot J."/>
            <person name="Rosling A."/>
        </authorList>
    </citation>
    <scope>NUCLEOTIDE SEQUENCE [LARGE SCALE GENOMIC DNA]</scope>
    <source>
        <strain evidence="1 2">120-4 pot B 10/14</strain>
    </source>
</reference>
<organism evidence="1 2">
    <name type="scientific">Gigaspora margarita</name>
    <dbReference type="NCBI Taxonomy" id="4874"/>
    <lineage>
        <taxon>Eukaryota</taxon>
        <taxon>Fungi</taxon>
        <taxon>Fungi incertae sedis</taxon>
        <taxon>Mucoromycota</taxon>
        <taxon>Glomeromycotina</taxon>
        <taxon>Glomeromycetes</taxon>
        <taxon>Diversisporales</taxon>
        <taxon>Gigasporaceae</taxon>
        <taxon>Gigaspora</taxon>
    </lineage>
</organism>
<protein>
    <submittedName>
        <fullName evidence="1">1222_t:CDS:1</fullName>
    </submittedName>
</protein>
<dbReference type="EMBL" id="CAJVQB010161967">
    <property type="protein sequence ID" value="CAG8856626.1"/>
    <property type="molecule type" value="Genomic_DNA"/>
</dbReference>
<evidence type="ECO:0000313" key="1">
    <source>
        <dbReference type="EMBL" id="CAG8856626.1"/>
    </source>
</evidence>
<sequence>INGTWKDVGKRRLLGEIPWAQSFGSSGLVQKYCSWGLWCS</sequence>
<accession>A0ABN7XPF1</accession>
<comment type="caution">
    <text evidence="1">The sequence shown here is derived from an EMBL/GenBank/DDBJ whole genome shotgun (WGS) entry which is preliminary data.</text>
</comment>
<feature type="non-terminal residue" evidence="1">
    <location>
        <position position="1"/>
    </location>
</feature>